<accession>C9SK80</accession>
<dbReference type="RefSeq" id="XP_003004094.1">
    <property type="nucleotide sequence ID" value="XM_003004048.1"/>
</dbReference>
<dbReference type="GeneID" id="9536582"/>
<dbReference type="eggNOG" id="ENOG502T67A">
    <property type="taxonomic scope" value="Eukaryota"/>
</dbReference>
<gene>
    <name evidence="2" type="ORF">VDBG_05207</name>
</gene>
<dbReference type="AlphaFoldDB" id="C9SK80"/>
<sequence>MSESTAPAGNATDTSQEALKLVICCWKNFGADNKRFERLLKTFDLKPSDLTTKGSNTATAIPAASQDLSTAAAAPTPPSASAATKAAGSATEGKTKRSKSIAVPVKENDEDPFVQQNAGKDEPEEETEE</sequence>
<reference evidence="3" key="1">
    <citation type="journal article" date="2011" name="PLoS Pathog.">
        <title>Comparative genomics yields insights into niche adaptation of plant vascular wilt pathogens.</title>
        <authorList>
            <person name="Klosterman S.J."/>
            <person name="Subbarao K.V."/>
            <person name="Kang S."/>
            <person name="Veronese P."/>
            <person name="Gold S.E."/>
            <person name="Thomma B.P.H.J."/>
            <person name="Chen Z."/>
            <person name="Henrissat B."/>
            <person name="Lee Y.-H."/>
            <person name="Park J."/>
            <person name="Garcia-Pedrajas M.D."/>
            <person name="Barbara D.J."/>
            <person name="Anchieta A."/>
            <person name="de Jonge R."/>
            <person name="Santhanam P."/>
            <person name="Maruthachalam K."/>
            <person name="Atallah Z."/>
            <person name="Amyotte S.G."/>
            <person name="Paz Z."/>
            <person name="Inderbitzin P."/>
            <person name="Hayes R.J."/>
            <person name="Heiman D.I."/>
            <person name="Young S."/>
            <person name="Zeng Q."/>
            <person name="Engels R."/>
            <person name="Galagan J."/>
            <person name="Cuomo C.A."/>
            <person name="Dobinson K.F."/>
            <person name="Ma L.-J."/>
        </authorList>
    </citation>
    <scope>NUCLEOTIDE SEQUENCE [LARGE SCALE GENOMIC DNA]</scope>
    <source>
        <strain evidence="3">VaMs.102 / ATCC MYA-4576 / FGSC 10136</strain>
    </source>
</reference>
<feature type="compositionally biased region" description="Polar residues" evidence="1">
    <location>
        <begin position="49"/>
        <end position="59"/>
    </location>
</feature>
<dbReference type="EMBL" id="DS985219">
    <property type="protein sequence ID" value="EEY19098.1"/>
    <property type="molecule type" value="Genomic_DNA"/>
</dbReference>
<evidence type="ECO:0000313" key="3">
    <source>
        <dbReference type="Proteomes" id="UP000008698"/>
    </source>
</evidence>
<dbReference type="Proteomes" id="UP000008698">
    <property type="component" value="Unassembled WGS sequence"/>
</dbReference>
<dbReference type="KEGG" id="val:VDBG_05207"/>
<evidence type="ECO:0000256" key="1">
    <source>
        <dbReference type="SAM" id="MobiDB-lite"/>
    </source>
</evidence>
<feature type="compositionally biased region" description="Low complexity" evidence="1">
    <location>
        <begin position="63"/>
        <end position="91"/>
    </location>
</feature>
<organism evidence="3">
    <name type="scientific">Verticillium alfalfae (strain VaMs.102 / ATCC MYA-4576 / FGSC 10136)</name>
    <name type="common">Verticillium wilt of alfalfa</name>
    <name type="synonym">Verticillium albo-atrum</name>
    <dbReference type="NCBI Taxonomy" id="526221"/>
    <lineage>
        <taxon>Eukaryota</taxon>
        <taxon>Fungi</taxon>
        <taxon>Dikarya</taxon>
        <taxon>Ascomycota</taxon>
        <taxon>Pezizomycotina</taxon>
        <taxon>Sordariomycetes</taxon>
        <taxon>Hypocreomycetidae</taxon>
        <taxon>Glomerellales</taxon>
        <taxon>Plectosphaerellaceae</taxon>
        <taxon>Verticillium</taxon>
    </lineage>
</organism>
<feature type="region of interest" description="Disordered" evidence="1">
    <location>
        <begin position="46"/>
        <end position="129"/>
    </location>
</feature>
<dbReference type="HOGENOM" id="CLU_1760212_0_0_1"/>
<proteinExistence type="predicted"/>
<protein>
    <submittedName>
        <fullName evidence="2">Predicted protein</fullName>
    </submittedName>
</protein>
<dbReference type="OrthoDB" id="5353914at2759"/>
<evidence type="ECO:0000313" key="2">
    <source>
        <dbReference type="EMBL" id="EEY19098.1"/>
    </source>
</evidence>
<keyword evidence="3" id="KW-1185">Reference proteome</keyword>
<name>C9SK80_VERA1</name>